<keyword evidence="2" id="KW-1185">Reference proteome</keyword>
<gene>
    <name evidence="1" type="ORF">CYMTET_23699</name>
</gene>
<sequence>MLTHVPEEFRSALVEDRLTLLAGVSTDEFSLVADLTRNDWLNNRLHAFVKPIHNFTHGINVGWHRGATTIVGIKPETRDPERTHREIARYVSKKPSHWQVVTVSIPKLLKMMAFHSAQQIKHGLDIIPTIFLKLPVELVEDLGFKRNFYTYPKQVHGFEFWYVDLENTHLQVSELRVRKKRDRMRGANPRNFFKNMDTVRKYNADICEVGLNENEGANHQCPVNGGLLHLFLVLALQSLLTSACCAAPSKLS</sequence>
<reference evidence="1 2" key="1">
    <citation type="journal article" date="2015" name="Genome Biol. Evol.">
        <title>Comparative Genomics of a Bacterivorous Green Alga Reveals Evolutionary Causalities and Consequences of Phago-Mixotrophic Mode of Nutrition.</title>
        <authorList>
            <person name="Burns J.A."/>
            <person name="Paasch A."/>
            <person name="Narechania A."/>
            <person name="Kim E."/>
        </authorList>
    </citation>
    <scope>NUCLEOTIDE SEQUENCE [LARGE SCALE GENOMIC DNA]</scope>
    <source>
        <strain evidence="1 2">PLY_AMNH</strain>
    </source>
</reference>
<dbReference type="EMBL" id="LGRX02012218">
    <property type="protein sequence ID" value="KAK3267761.1"/>
    <property type="molecule type" value="Genomic_DNA"/>
</dbReference>
<dbReference type="Proteomes" id="UP001190700">
    <property type="component" value="Unassembled WGS sequence"/>
</dbReference>
<evidence type="ECO:0000313" key="2">
    <source>
        <dbReference type="Proteomes" id="UP001190700"/>
    </source>
</evidence>
<evidence type="ECO:0000313" key="1">
    <source>
        <dbReference type="EMBL" id="KAK3267761.1"/>
    </source>
</evidence>
<name>A0AAE0FX95_9CHLO</name>
<protein>
    <submittedName>
        <fullName evidence="1">Uncharacterized protein</fullName>
    </submittedName>
</protein>
<dbReference type="AlphaFoldDB" id="A0AAE0FX95"/>
<accession>A0AAE0FX95</accession>
<organism evidence="1 2">
    <name type="scientific">Cymbomonas tetramitiformis</name>
    <dbReference type="NCBI Taxonomy" id="36881"/>
    <lineage>
        <taxon>Eukaryota</taxon>
        <taxon>Viridiplantae</taxon>
        <taxon>Chlorophyta</taxon>
        <taxon>Pyramimonadophyceae</taxon>
        <taxon>Pyramimonadales</taxon>
        <taxon>Pyramimonadaceae</taxon>
        <taxon>Cymbomonas</taxon>
    </lineage>
</organism>
<comment type="caution">
    <text evidence="1">The sequence shown here is derived from an EMBL/GenBank/DDBJ whole genome shotgun (WGS) entry which is preliminary data.</text>
</comment>
<proteinExistence type="predicted"/>